<keyword evidence="2" id="KW-1185">Reference proteome</keyword>
<sequence>LDVTFQELFKNRMQNLRMQGLLLVGIQQASCSAGKYDGVLPSSLTLLEAFHL</sequence>
<name>A0ABS8T1Y3_DATST</name>
<dbReference type="EMBL" id="JACEIK010001040">
    <property type="protein sequence ID" value="MCD7465359.1"/>
    <property type="molecule type" value="Genomic_DNA"/>
</dbReference>
<organism evidence="1 2">
    <name type="scientific">Datura stramonium</name>
    <name type="common">Jimsonweed</name>
    <name type="synonym">Common thornapple</name>
    <dbReference type="NCBI Taxonomy" id="4076"/>
    <lineage>
        <taxon>Eukaryota</taxon>
        <taxon>Viridiplantae</taxon>
        <taxon>Streptophyta</taxon>
        <taxon>Embryophyta</taxon>
        <taxon>Tracheophyta</taxon>
        <taxon>Spermatophyta</taxon>
        <taxon>Magnoliopsida</taxon>
        <taxon>eudicotyledons</taxon>
        <taxon>Gunneridae</taxon>
        <taxon>Pentapetalae</taxon>
        <taxon>asterids</taxon>
        <taxon>lamiids</taxon>
        <taxon>Solanales</taxon>
        <taxon>Solanaceae</taxon>
        <taxon>Solanoideae</taxon>
        <taxon>Datureae</taxon>
        <taxon>Datura</taxon>
    </lineage>
</organism>
<evidence type="ECO:0000313" key="2">
    <source>
        <dbReference type="Proteomes" id="UP000823775"/>
    </source>
</evidence>
<evidence type="ECO:0000313" key="1">
    <source>
        <dbReference type="EMBL" id="MCD7465359.1"/>
    </source>
</evidence>
<proteinExistence type="predicted"/>
<reference evidence="1 2" key="1">
    <citation type="journal article" date="2021" name="BMC Genomics">
        <title>Datura genome reveals duplications of psychoactive alkaloid biosynthetic genes and high mutation rate following tissue culture.</title>
        <authorList>
            <person name="Rajewski A."/>
            <person name="Carter-House D."/>
            <person name="Stajich J."/>
            <person name="Litt A."/>
        </authorList>
    </citation>
    <scope>NUCLEOTIDE SEQUENCE [LARGE SCALE GENOMIC DNA]</scope>
    <source>
        <strain evidence="1">AR-01</strain>
    </source>
</reference>
<comment type="caution">
    <text evidence="1">The sequence shown here is derived from an EMBL/GenBank/DDBJ whole genome shotgun (WGS) entry which is preliminary data.</text>
</comment>
<gene>
    <name evidence="1" type="ORF">HAX54_001162</name>
</gene>
<dbReference type="Proteomes" id="UP000823775">
    <property type="component" value="Unassembled WGS sequence"/>
</dbReference>
<feature type="non-terminal residue" evidence="1">
    <location>
        <position position="1"/>
    </location>
</feature>
<protein>
    <submittedName>
        <fullName evidence="1">Uncharacterized protein</fullName>
    </submittedName>
</protein>
<accession>A0ABS8T1Y3</accession>